<name>A0AA88GHX2_NAELO</name>
<comment type="caution">
    <text evidence="2">The sequence shown here is derived from an EMBL/GenBank/DDBJ whole genome shotgun (WGS) entry which is preliminary data.</text>
</comment>
<keyword evidence="1" id="KW-0472">Membrane</keyword>
<keyword evidence="1" id="KW-1133">Transmembrane helix</keyword>
<evidence type="ECO:0000313" key="2">
    <source>
        <dbReference type="EMBL" id="KAG2375208.1"/>
    </source>
</evidence>
<keyword evidence="3" id="KW-1185">Reference proteome</keyword>
<keyword evidence="1" id="KW-0812">Transmembrane</keyword>
<dbReference type="AlphaFoldDB" id="A0AA88GHX2"/>
<protein>
    <recommendedName>
        <fullName evidence="4">Transmembrane protein</fullName>
    </recommendedName>
</protein>
<feature type="transmembrane region" description="Helical" evidence="1">
    <location>
        <begin position="143"/>
        <end position="164"/>
    </location>
</feature>
<evidence type="ECO:0000256" key="1">
    <source>
        <dbReference type="SAM" id="Phobius"/>
    </source>
</evidence>
<dbReference type="GeneID" id="68102285"/>
<gene>
    <name evidence="2" type="ORF">C9374_009831</name>
</gene>
<feature type="transmembrane region" description="Helical" evidence="1">
    <location>
        <begin position="78"/>
        <end position="101"/>
    </location>
</feature>
<accession>A0AA88GHX2</accession>
<dbReference type="Proteomes" id="UP000816034">
    <property type="component" value="Unassembled WGS sequence"/>
</dbReference>
<proteinExistence type="predicted"/>
<sequence>MAQPSSASSSSAKLSETIATLKNENSRTTSKRIISDLEKIEPRYFRTRSGSFDISSFRQHLKSDFKHFQQNDLSSREFCIYGTILAVIPFVILIFFLLSYFCYLSPQLCPIVHSSFTSHARENAPTIVEHLLWMISWWFYEDAYFKFLIPMAVPVVVLFIYFNWRSFQEFKYN</sequence>
<dbReference type="EMBL" id="PYSW02000039">
    <property type="protein sequence ID" value="KAG2375208.1"/>
    <property type="molecule type" value="Genomic_DNA"/>
</dbReference>
<evidence type="ECO:0000313" key="3">
    <source>
        <dbReference type="Proteomes" id="UP000816034"/>
    </source>
</evidence>
<dbReference type="RefSeq" id="XP_044544382.1">
    <property type="nucleotide sequence ID" value="XM_044700062.1"/>
</dbReference>
<evidence type="ECO:0008006" key="4">
    <source>
        <dbReference type="Google" id="ProtNLM"/>
    </source>
</evidence>
<reference evidence="2 3" key="1">
    <citation type="journal article" date="2018" name="BMC Genomics">
        <title>The genome of Naegleria lovaniensis, the basis for a comparative approach to unravel pathogenicity factors of the human pathogenic amoeba N. fowleri.</title>
        <authorList>
            <person name="Liechti N."/>
            <person name="Schurch N."/>
            <person name="Bruggmann R."/>
            <person name="Wittwer M."/>
        </authorList>
    </citation>
    <scope>NUCLEOTIDE SEQUENCE [LARGE SCALE GENOMIC DNA]</scope>
    <source>
        <strain evidence="2 3">ATCC 30569</strain>
    </source>
</reference>
<organism evidence="2 3">
    <name type="scientific">Naegleria lovaniensis</name>
    <name type="common">Amoeba</name>
    <dbReference type="NCBI Taxonomy" id="51637"/>
    <lineage>
        <taxon>Eukaryota</taxon>
        <taxon>Discoba</taxon>
        <taxon>Heterolobosea</taxon>
        <taxon>Tetramitia</taxon>
        <taxon>Eutetramitia</taxon>
        <taxon>Vahlkampfiidae</taxon>
        <taxon>Naegleria</taxon>
    </lineage>
</organism>